<dbReference type="KEGG" id="vpc:102537469"/>
<keyword evidence="5" id="KW-0804">Transcription</keyword>
<evidence type="ECO:0000313" key="10">
    <source>
        <dbReference type="Proteomes" id="UP001652581"/>
    </source>
</evidence>
<keyword evidence="10" id="KW-1185">Reference proteome</keyword>
<dbReference type="SUPFAM" id="SSF46785">
    <property type="entry name" value="Winged helix' DNA-binding domain"/>
    <property type="match status" value="1"/>
</dbReference>
<feature type="compositionally biased region" description="Low complexity" evidence="8">
    <location>
        <begin position="267"/>
        <end position="280"/>
    </location>
</feature>
<protein>
    <submittedName>
        <fullName evidence="11">LOW QUALITY PROTEIN: heat shock transcription factor, X-linked member 3-like</fullName>
    </submittedName>
</protein>
<evidence type="ECO:0000256" key="7">
    <source>
        <dbReference type="RuleBase" id="RU004020"/>
    </source>
</evidence>
<dbReference type="SMART" id="SM00415">
    <property type="entry name" value="HSF"/>
    <property type="match status" value="1"/>
</dbReference>
<comment type="similarity">
    <text evidence="2 7">Belongs to the HSF family.</text>
</comment>
<keyword evidence="6" id="KW-0539">Nucleus</keyword>
<dbReference type="PANTHER" id="PTHR10015:SF140">
    <property type="entry name" value="HEAT SHOCK TRANSCRIPTION FACTOR, X-LINKED MEMBER 3-RELATED"/>
    <property type="match status" value="1"/>
</dbReference>
<sequence>MASQSPDEEYTATAAPAADGEPPAGAPSGSSPDPKVDSREILEKPGDQAESQDPGSQDNQPPQDPNPGPANVDGTHGVLGLSFPRKLWMIVEDEAFKSVRWNDKGDMLIIEEDLFQREVLRRRGADRIFETDSLKSFIRQLNLYGFRKIHLPGTLGRSPGKKRLMIYHNCNFQREKPLLIENMWRKGDPRATARPASSATTPKRKKQAAPPMRCTQFFHQNDSTKDADRKTQREAPRAQVPSGIRAFMLPGVLSAGRVARLVVVQRPSSEQGGPSGEGTSRNVTLVPPATAGRDGAGELPRSPPVCPDPSSVVSTCNTGYCMLLAALLLMAPNQRPAADEEPEGSSDYKCALCERFKDNPKP</sequence>
<evidence type="ECO:0000256" key="3">
    <source>
        <dbReference type="ARBA" id="ARBA00023015"/>
    </source>
</evidence>
<evidence type="ECO:0000256" key="6">
    <source>
        <dbReference type="ARBA" id="ARBA00023242"/>
    </source>
</evidence>
<evidence type="ECO:0000256" key="8">
    <source>
        <dbReference type="SAM" id="MobiDB-lite"/>
    </source>
</evidence>
<feature type="compositionally biased region" description="Acidic residues" evidence="8">
    <location>
        <begin position="1"/>
        <end position="10"/>
    </location>
</feature>
<comment type="subcellular location">
    <subcellularLocation>
        <location evidence="1">Nucleus</location>
    </subcellularLocation>
</comment>
<evidence type="ECO:0000256" key="1">
    <source>
        <dbReference type="ARBA" id="ARBA00004123"/>
    </source>
</evidence>
<dbReference type="GO" id="GO:0005634">
    <property type="term" value="C:nucleus"/>
    <property type="evidence" value="ECO:0007669"/>
    <property type="project" value="UniProtKB-SubCell"/>
</dbReference>
<dbReference type="GO" id="GO:0043565">
    <property type="term" value="F:sequence-specific DNA binding"/>
    <property type="evidence" value="ECO:0007669"/>
    <property type="project" value="InterPro"/>
</dbReference>
<dbReference type="RefSeq" id="XP_015107876.1">
    <property type="nucleotide sequence ID" value="XM_015252390.3"/>
</dbReference>
<dbReference type="GeneID" id="102537469"/>
<evidence type="ECO:0000259" key="9">
    <source>
        <dbReference type="SMART" id="SM00415"/>
    </source>
</evidence>
<evidence type="ECO:0000256" key="4">
    <source>
        <dbReference type="ARBA" id="ARBA00023125"/>
    </source>
</evidence>
<dbReference type="InterPro" id="IPR036390">
    <property type="entry name" value="WH_DNA-bd_sf"/>
</dbReference>
<feature type="compositionally biased region" description="Low complexity" evidence="8">
    <location>
        <begin position="51"/>
        <end position="61"/>
    </location>
</feature>
<feature type="domain" description="HSF-type DNA-binding" evidence="9">
    <location>
        <begin position="80"/>
        <end position="186"/>
    </location>
</feature>
<accession>A0A6J0B652</accession>
<dbReference type="Gene3D" id="1.10.10.10">
    <property type="entry name" value="Winged helix-like DNA-binding domain superfamily/Winged helix DNA-binding domain"/>
    <property type="match status" value="1"/>
</dbReference>
<keyword evidence="4" id="KW-0238">DNA-binding</keyword>
<feature type="region of interest" description="Disordered" evidence="8">
    <location>
        <begin position="1"/>
        <end position="76"/>
    </location>
</feature>
<feature type="compositionally biased region" description="Low complexity" evidence="8">
    <location>
        <begin position="11"/>
        <end position="33"/>
    </location>
</feature>
<dbReference type="OrthoDB" id="6418155at2759"/>
<evidence type="ECO:0000256" key="5">
    <source>
        <dbReference type="ARBA" id="ARBA00023163"/>
    </source>
</evidence>
<dbReference type="InterPro" id="IPR000232">
    <property type="entry name" value="HSF_DNA-bd"/>
</dbReference>
<dbReference type="InterPro" id="IPR036388">
    <property type="entry name" value="WH-like_DNA-bd_sf"/>
</dbReference>
<evidence type="ECO:0000313" key="11">
    <source>
        <dbReference type="RefSeq" id="XP_015107876.1"/>
    </source>
</evidence>
<feature type="compositionally biased region" description="Basic and acidic residues" evidence="8">
    <location>
        <begin position="34"/>
        <end position="47"/>
    </location>
</feature>
<gene>
    <name evidence="11" type="primary">LOC102537469</name>
</gene>
<dbReference type="AlphaFoldDB" id="A0A6J0B652"/>
<dbReference type="Proteomes" id="UP001652581">
    <property type="component" value="Unplaced"/>
</dbReference>
<dbReference type="GO" id="GO:0003700">
    <property type="term" value="F:DNA-binding transcription factor activity"/>
    <property type="evidence" value="ECO:0007669"/>
    <property type="project" value="InterPro"/>
</dbReference>
<dbReference type="Pfam" id="PF00447">
    <property type="entry name" value="HSF_DNA-bind"/>
    <property type="match status" value="1"/>
</dbReference>
<proteinExistence type="inferred from homology"/>
<evidence type="ECO:0000256" key="2">
    <source>
        <dbReference type="ARBA" id="ARBA00006403"/>
    </source>
</evidence>
<feature type="region of interest" description="Disordered" evidence="8">
    <location>
        <begin position="266"/>
        <end position="286"/>
    </location>
</feature>
<name>A0A6J0B652_VICPA</name>
<dbReference type="InParanoid" id="A0A6J0B652"/>
<dbReference type="FunFam" id="1.10.10.10:FF:000349">
    <property type="entry name" value="Heat shock transcription factor, Y-linked"/>
    <property type="match status" value="1"/>
</dbReference>
<dbReference type="PANTHER" id="PTHR10015">
    <property type="entry name" value="HEAT SHOCK TRANSCRIPTION FACTOR"/>
    <property type="match status" value="1"/>
</dbReference>
<reference evidence="11" key="1">
    <citation type="submission" date="2025-08" db="UniProtKB">
        <authorList>
            <consortium name="RefSeq"/>
        </authorList>
    </citation>
    <scope>IDENTIFICATION</scope>
</reference>
<organism evidence="10 11">
    <name type="scientific">Vicugna pacos</name>
    <name type="common">Alpaca</name>
    <name type="synonym">Lama pacos</name>
    <dbReference type="NCBI Taxonomy" id="30538"/>
    <lineage>
        <taxon>Eukaryota</taxon>
        <taxon>Metazoa</taxon>
        <taxon>Chordata</taxon>
        <taxon>Craniata</taxon>
        <taxon>Vertebrata</taxon>
        <taxon>Euteleostomi</taxon>
        <taxon>Mammalia</taxon>
        <taxon>Eutheria</taxon>
        <taxon>Laurasiatheria</taxon>
        <taxon>Artiodactyla</taxon>
        <taxon>Tylopoda</taxon>
        <taxon>Camelidae</taxon>
        <taxon>Vicugna</taxon>
    </lineage>
</organism>
<keyword evidence="3" id="KW-0805">Transcription regulation</keyword>
<feature type="compositionally biased region" description="Low complexity" evidence="8">
    <location>
        <begin position="192"/>
        <end position="201"/>
    </location>
</feature>
<feature type="compositionally biased region" description="Basic and acidic residues" evidence="8">
    <location>
        <begin position="222"/>
        <end position="236"/>
    </location>
</feature>
<feature type="region of interest" description="Disordered" evidence="8">
    <location>
        <begin position="188"/>
        <end position="242"/>
    </location>
</feature>